<keyword evidence="2" id="KW-1185">Reference proteome</keyword>
<sequence>MRGRNRDVASIAKNDPGKTWDFTLFMRKWFWTWRDITARRLGLSLASSHNPDS</sequence>
<dbReference type="EMBL" id="ML992671">
    <property type="protein sequence ID" value="KAF2213068.1"/>
    <property type="molecule type" value="Genomic_DNA"/>
</dbReference>
<dbReference type="AlphaFoldDB" id="A0A6A6FIL1"/>
<accession>A0A6A6FIL1</accession>
<protein>
    <submittedName>
        <fullName evidence="1">Uncharacterized protein</fullName>
    </submittedName>
</protein>
<gene>
    <name evidence="1" type="ORF">CERZMDRAFT_96739</name>
</gene>
<reference evidence="1" key="1">
    <citation type="journal article" date="2020" name="Stud. Mycol.">
        <title>101 Dothideomycetes genomes: a test case for predicting lifestyles and emergence of pathogens.</title>
        <authorList>
            <person name="Haridas S."/>
            <person name="Albert R."/>
            <person name="Binder M."/>
            <person name="Bloem J."/>
            <person name="Labutti K."/>
            <person name="Salamov A."/>
            <person name="Andreopoulos B."/>
            <person name="Baker S."/>
            <person name="Barry K."/>
            <person name="Bills G."/>
            <person name="Bluhm B."/>
            <person name="Cannon C."/>
            <person name="Castanera R."/>
            <person name="Culley D."/>
            <person name="Daum C."/>
            <person name="Ezra D."/>
            <person name="Gonzalez J."/>
            <person name="Henrissat B."/>
            <person name="Kuo A."/>
            <person name="Liang C."/>
            <person name="Lipzen A."/>
            <person name="Lutzoni F."/>
            <person name="Magnuson J."/>
            <person name="Mondo S."/>
            <person name="Nolan M."/>
            <person name="Ohm R."/>
            <person name="Pangilinan J."/>
            <person name="Park H.-J."/>
            <person name="Ramirez L."/>
            <person name="Alfaro M."/>
            <person name="Sun H."/>
            <person name="Tritt A."/>
            <person name="Yoshinaga Y."/>
            <person name="Zwiers L.-H."/>
            <person name="Turgeon B."/>
            <person name="Goodwin S."/>
            <person name="Spatafora J."/>
            <person name="Crous P."/>
            <person name="Grigoriev I."/>
        </authorList>
    </citation>
    <scope>NUCLEOTIDE SEQUENCE</scope>
    <source>
        <strain evidence="1">SCOH1-5</strain>
    </source>
</reference>
<dbReference type="Proteomes" id="UP000799539">
    <property type="component" value="Unassembled WGS sequence"/>
</dbReference>
<name>A0A6A6FIL1_9PEZI</name>
<proteinExistence type="predicted"/>
<evidence type="ECO:0000313" key="1">
    <source>
        <dbReference type="EMBL" id="KAF2213068.1"/>
    </source>
</evidence>
<organism evidence="1 2">
    <name type="scientific">Cercospora zeae-maydis SCOH1-5</name>
    <dbReference type="NCBI Taxonomy" id="717836"/>
    <lineage>
        <taxon>Eukaryota</taxon>
        <taxon>Fungi</taxon>
        <taxon>Dikarya</taxon>
        <taxon>Ascomycota</taxon>
        <taxon>Pezizomycotina</taxon>
        <taxon>Dothideomycetes</taxon>
        <taxon>Dothideomycetidae</taxon>
        <taxon>Mycosphaerellales</taxon>
        <taxon>Mycosphaerellaceae</taxon>
        <taxon>Cercospora</taxon>
    </lineage>
</organism>
<evidence type="ECO:0000313" key="2">
    <source>
        <dbReference type="Proteomes" id="UP000799539"/>
    </source>
</evidence>